<reference evidence="4" key="2">
    <citation type="submission" date="2021-04" db="EMBL/GenBank/DDBJ databases">
        <title>Genome-wide patterns of bracovirus chromosomal integration into multiple host tissues during parasitism.</title>
        <authorList>
            <person name="Chebbi M.A.C."/>
        </authorList>
    </citation>
    <scope>NUCLEOTIDE SEQUENCE</scope>
    <source>
        <tissue evidence="4">Whole body</tissue>
    </source>
</reference>
<evidence type="ECO:0000256" key="2">
    <source>
        <dbReference type="ARBA" id="ARBA00022777"/>
    </source>
</evidence>
<feature type="domain" description="Carbohydrate kinase FGGY N-terminal" evidence="3">
    <location>
        <begin position="10"/>
        <end position="111"/>
    </location>
</feature>
<dbReference type="GO" id="GO:0005739">
    <property type="term" value="C:mitochondrion"/>
    <property type="evidence" value="ECO:0007669"/>
    <property type="project" value="TreeGrafter"/>
</dbReference>
<proteinExistence type="predicted"/>
<evidence type="ECO:0000259" key="3">
    <source>
        <dbReference type="Pfam" id="PF00370"/>
    </source>
</evidence>
<dbReference type="AlphaFoldDB" id="A0A8J5QTR3"/>
<name>A0A8J5QTR3_9HYME</name>
<reference evidence="4" key="1">
    <citation type="submission" date="2020-03" db="EMBL/GenBank/DDBJ databases">
        <authorList>
            <person name="Chebbi M.A."/>
            <person name="Drezen J.M."/>
        </authorList>
    </citation>
    <scope>NUCLEOTIDE SEQUENCE</scope>
    <source>
        <tissue evidence="4">Whole body</tissue>
    </source>
</reference>
<dbReference type="InterPro" id="IPR018484">
    <property type="entry name" value="FGGY_N"/>
</dbReference>
<protein>
    <recommendedName>
        <fullName evidence="3">Carbohydrate kinase FGGY N-terminal domain-containing protein</fullName>
    </recommendedName>
</protein>
<organism evidence="4 5">
    <name type="scientific">Cotesia typhae</name>
    <dbReference type="NCBI Taxonomy" id="2053667"/>
    <lineage>
        <taxon>Eukaryota</taxon>
        <taxon>Metazoa</taxon>
        <taxon>Ecdysozoa</taxon>
        <taxon>Arthropoda</taxon>
        <taxon>Hexapoda</taxon>
        <taxon>Insecta</taxon>
        <taxon>Pterygota</taxon>
        <taxon>Neoptera</taxon>
        <taxon>Endopterygota</taxon>
        <taxon>Hymenoptera</taxon>
        <taxon>Apocrita</taxon>
        <taxon>Ichneumonoidea</taxon>
        <taxon>Braconidae</taxon>
        <taxon>Microgastrinae</taxon>
        <taxon>Cotesia</taxon>
    </lineage>
</organism>
<sequence>MPETKRNPCYVGSIDEGTSSARFLIFDVTKRKVITSHQIEIKQKYPQEGWVEQDPKEILSAVLNCIEKVVENLEDIGIAASEIKAIGITNQRETTVVWDKNTGEPLHNAIVRPNMVESTALGAAILAGVGAGLFEIGDVDASQMTKFSPQISEDERDLRYSKWKMAVERSMKWDLSSSLDN</sequence>
<keyword evidence="2" id="KW-0418">Kinase</keyword>
<keyword evidence="1" id="KW-0808">Transferase</keyword>
<dbReference type="GO" id="GO:0006071">
    <property type="term" value="P:glycerol metabolic process"/>
    <property type="evidence" value="ECO:0007669"/>
    <property type="project" value="TreeGrafter"/>
</dbReference>
<dbReference type="PANTHER" id="PTHR10196">
    <property type="entry name" value="SUGAR KINASE"/>
    <property type="match status" value="1"/>
</dbReference>
<dbReference type="GO" id="GO:0046167">
    <property type="term" value="P:glycerol-3-phosphate biosynthetic process"/>
    <property type="evidence" value="ECO:0007669"/>
    <property type="project" value="TreeGrafter"/>
</dbReference>
<gene>
    <name evidence="4" type="ORF">G9C98_001831</name>
</gene>
<comment type="caution">
    <text evidence="4">The sequence shown here is derived from an EMBL/GenBank/DDBJ whole genome shotgun (WGS) entry which is preliminary data.</text>
</comment>
<evidence type="ECO:0000313" key="5">
    <source>
        <dbReference type="Proteomes" id="UP000729913"/>
    </source>
</evidence>
<keyword evidence="5" id="KW-1185">Reference proteome</keyword>
<dbReference type="EMBL" id="JAAOIC020000019">
    <property type="protein sequence ID" value="KAG8040843.1"/>
    <property type="molecule type" value="Genomic_DNA"/>
</dbReference>
<evidence type="ECO:0000313" key="4">
    <source>
        <dbReference type="EMBL" id="KAG8040843.1"/>
    </source>
</evidence>
<dbReference type="GO" id="GO:0004370">
    <property type="term" value="F:glycerol kinase activity"/>
    <property type="evidence" value="ECO:0007669"/>
    <property type="project" value="TreeGrafter"/>
</dbReference>
<dbReference type="GO" id="GO:0006641">
    <property type="term" value="P:triglyceride metabolic process"/>
    <property type="evidence" value="ECO:0007669"/>
    <property type="project" value="TreeGrafter"/>
</dbReference>
<dbReference type="OrthoDB" id="5422795at2759"/>
<dbReference type="Pfam" id="PF00370">
    <property type="entry name" value="FGGY_N"/>
    <property type="match status" value="1"/>
</dbReference>
<evidence type="ECO:0000256" key="1">
    <source>
        <dbReference type="ARBA" id="ARBA00022679"/>
    </source>
</evidence>
<accession>A0A8J5QTR3</accession>
<dbReference type="PANTHER" id="PTHR10196:SF69">
    <property type="entry name" value="GLYCEROL KINASE"/>
    <property type="match status" value="1"/>
</dbReference>
<dbReference type="Proteomes" id="UP000729913">
    <property type="component" value="Unassembled WGS sequence"/>
</dbReference>